<evidence type="ECO:0000313" key="2">
    <source>
        <dbReference type="Proteomes" id="UP000046176"/>
    </source>
</evidence>
<name>A0A0T7FHV5_NEOGA</name>
<dbReference type="AlphaFoldDB" id="A0A0T7FHV5"/>
<dbReference type="OrthoDB" id="337884at2"/>
<evidence type="ECO:0008006" key="3">
    <source>
        <dbReference type="Google" id="ProtNLM"/>
    </source>
</evidence>
<dbReference type="InterPro" id="IPR018841">
    <property type="entry name" value="DUF2442"/>
</dbReference>
<sequence length="81" mass="9042">MSISATEVKFDDDTMWVSLNDGRTLGVPLAWFPRLLLAKPADRQNFELSPGGIHWDELDEDISITGLLEGRGDRTMKRPAA</sequence>
<organism evidence="1 2">
    <name type="scientific">Neorhizobium galegae bv. officinalis</name>
    <dbReference type="NCBI Taxonomy" id="323656"/>
    <lineage>
        <taxon>Bacteria</taxon>
        <taxon>Pseudomonadati</taxon>
        <taxon>Pseudomonadota</taxon>
        <taxon>Alphaproteobacteria</taxon>
        <taxon>Hyphomicrobiales</taxon>
        <taxon>Rhizobiaceae</taxon>
        <taxon>Rhizobium/Agrobacterium group</taxon>
        <taxon>Neorhizobium</taxon>
    </lineage>
</organism>
<dbReference type="RefSeq" id="WP_046666581.1">
    <property type="nucleotide sequence ID" value="NZ_CCRH01000006.1"/>
</dbReference>
<dbReference type="Pfam" id="PF10387">
    <property type="entry name" value="DUF2442"/>
    <property type="match status" value="1"/>
</dbReference>
<evidence type="ECO:0000313" key="1">
    <source>
        <dbReference type="EMBL" id="CDZ34539.1"/>
    </source>
</evidence>
<protein>
    <recommendedName>
        <fullName evidence="3">DUF2442 domain-containing protein</fullName>
    </recommendedName>
</protein>
<dbReference type="Gene3D" id="3.30.2020.40">
    <property type="entry name" value="Uncharacterised protein PF10387, DUF2442"/>
    <property type="match status" value="1"/>
</dbReference>
<dbReference type="EMBL" id="CCRH01000006">
    <property type="protein sequence ID" value="CDZ34539.1"/>
    <property type="molecule type" value="Genomic_DNA"/>
</dbReference>
<gene>
    <name evidence="1" type="ORF">NGAL_HAMBI1145_23860</name>
</gene>
<dbReference type="Proteomes" id="UP000046176">
    <property type="component" value="Unassembled WGS sequence"/>
</dbReference>
<proteinExistence type="predicted"/>
<reference evidence="1 2" key="1">
    <citation type="submission" date="2014-08" db="EMBL/GenBank/DDBJ databases">
        <authorList>
            <person name="Chen Y.-H."/>
        </authorList>
    </citation>
    <scope>NUCLEOTIDE SEQUENCE [LARGE SCALE GENOMIC DNA]</scope>
</reference>
<accession>A0A0T7FHV5</accession>